<keyword evidence="1" id="KW-0812">Transmembrane</keyword>
<comment type="caution">
    <text evidence="2">The sequence shown here is derived from an EMBL/GenBank/DDBJ whole genome shotgun (WGS) entry which is preliminary data.</text>
</comment>
<protein>
    <submittedName>
        <fullName evidence="2">Prominin family protein</fullName>
    </submittedName>
</protein>
<dbReference type="AlphaFoldDB" id="A0A9D2LH64"/>
<evidence type="ECO:0000256" key="1">
    <source>
        <dbReference type="SAM" id="Phobius"/>
    </source>
</evidence>
<proteinExistence type="predicted"/>
<evidence type="ECO:0000313" key="3">
    <source>
        <dbReference type="Proteomes" id="UP000823824"/>
    </source>
</evidence>
<dbReference type="EMBL" id="DWZJ01000019">
    <property type="protein sequence ID" value="HJB12582.1"/>
    <property type="molecule type" value="Genomic_DNA"/>
</dbReference>
<accession>A0A9D2LH64</accession>
<keyword evidence="1" id="KW-0472">Membrane</keyword>
<reference evidence="2" key="1">
    <citation type="journal article" date="2021" name="PeerJ">
        <title>Extensive microbial diversity within the chicken gut microbiome revealed by metagenomics and culture.</title>
        <authorList>
            <person name="Gilroy R."/>
            <person name="Ravi A."/>
            <person name="Getino M."/>
            <person name="Pursley I."/>
            <person name="Horton D.L."/>
            <person name="Alikhan N.F."/>
            <person name="Baker D."/>
            <person name="Gharbi K."/>
            <person name="Hall N."/>
            <person name="Watson M."/>
            <person name="Adriaenssens E.M."/>
            <person name="Foster-Nyarko E."/>
            <person name="Jarju S."/>
            <person name="Secka A."/>
            <person name="Antonio M."/>
            <person name="Oren A."/>
            <person name="Chaudhuri R.R."/>
            <person name="La Ragione R."/>
            <person name="Hildebrand F."/>
            <person name="Pallen M.J."/>
        </authorList>
    </citation>
    <scope>NUCLEOTIDE SEQUENCE</scope>
    <source>
        <strain evidence="2">ChiBcec18-1249</strain>
    </source>
</reference>
<reference evidence="2" key="2">
    <citation type="submission" date="2021-04" db="EMBL/GenBank/DDBJ databases">
        <authorList>
            <person name="Gilroy R."/>
        </authorList>
    </citation>
    <scope>NUCLEOTIDE SEQUENCE</scope>
    <source>
        <strain evidence="2">ChiBcec18-1249</strain>
    </source>
</reference>
<organism evidence="2 3">
    <name type="scientific">Candidatus Oscillibacter excrementigallinarum</name>
    <dbReference type="NCBI Taxonomy" id="2838716"/>
    <lineage>
        <taxon>Bacteria</taxon>
        <taxon>Bacillati</taxon>
        <taxon>Bacillota</taxon>
        <taxon>Clostridia</taxon>
        <taxon>Eubacteriales</taxon>
        <taxon>Oscillospiraceae</taxon>
        <taxon>Oscillibacter</taxon>
    </lineage>
</organism>
<feature type="transmembrane region" description="Helical" evidence="1">
    <location>
        <begin position="32"/>
        <end position="49"/>
    </location>
</feature>
<keyword evidence="1" id="KW-1133">Transmembrane helix</keyword>
<gene>
    <name evidence="2" type="ORF">H9787_02570</name>
</gene>
<evidence type="ECO:0000313" key="2">
    <source>
        <dbReference type="EMBL" id="HJB12582.1"/>
    </source>
</evidence>
<dbReference type="Proteomes" id="UP000823824">
    <property type="component" value="Unassembled WGS sequence"/>
</dbReference>
<name>A0A9D2LH64_9FIRM</name>
<sequence length="51" mass="5170">MFRRGGGCWILGVCAAALGAGILIAAIFPVGALMFLVAVLLIACGCACCRR</sequence>
<feature type="transmembrane region" description="Helical" evidence="1">
    <location>
        <begin position="7"/>
        <end position="26"/>
    </location>
</feature>